<keyword evidence="2" id="KW-1185">Reference proteome</keyword>
<dbReference type="EMBL" id="MK813941">
    <property type="protein sequence ID" value="QEG08751.1"/>
    <property type="molecule type" value="Genomic_DNA"/>
</dbReference>
<reference evidence="1 2" key="1">
    <citation type="submission" date="2019-04" db="EMBL/GenBank/DDBJ databases">
        <title>Nine Novel Phages from a Plateau Lake in Southwest China Provide Insights into Aeromonas Phage Diversity.</title>
        <authorList>
            <person name="Xiao W."/>
            <person name="Bai M."/>
            <person name="Wang Y."/>
            <person name="Cui X."/>
        </authorList>
    </citation>
    <scope>NUCLEOTIDE SEQUENCE [LARGE SCALE GENOMIC DNA]</scope>
</reference>
<protein>
    <submittedName>
        <fullName evidence="1">Uncharacterized protein</fullName>
    </submittedName>
</protein>
<evidence type="ECO:0000313" key="1">
    <source>
        <dbReference type="EMBL" id="QEG08751.1"/>
    </source>
</evidence>
<dbReference type="RefSeq" id="YP_009846835.1">
    <property type="nucleotide sequence ID" value="NC_048772.1"/>
</dbReference>
<gene>
    <name evidence="1" type="primary">4L372XY_036</name>
</gene>
<proteinExistence type="predicted"/>
<dbReference type="GeneID" id="55617207"/>
<organism evidence="1 2">
    <name type="scientific">Aeromonas phage 4L372XY</name>
    <dbReference type="NCBI Taxonomy" id="2588520"/>
    <lineage>
        <taxon>Viruses</taxon>
        <taxon>Duplodnaviria</taxon>
        <taxon>Heunggongvirae</taxon>
        <taxon>Uroviricota</taxon>
        <taxon>Caudoviricetes</taxon>
        <taxon>Plateaulakevirus</taxon>
        <taxon>Plateaulakevirus pv4L372XY</taxon>
    </lineage>
</organism>
<evidence type="ECO:0000313" key="2">
    <source>
        <dbReference type="Proteomes" id="UP000325103"/>
    </source>
</evidence>
<sequence>MKKIIDWNINYYVTVKLTKHGLDIFKEYETQFDNIIGNKEQTENKVAEIIANDYQLRLQGWDMMQIFGNHCYLGSLPIFHECNWKVEVEE</sequence>
<accession>A0A5B9NBE8</accession>
<name>A0A5B9NBE8_9CAUD</name>
<dbReference type="KEGG" id="vg:55617207"/>
<dbReference type="Proteomes" id="UP000325103">
    <property type="component" value="Segment"/>
</dbReference>